<evidence type="ECO:0000313" key="2">
    <source>
        <dbReference type="EMBL" id="MDQ0188407.1"/>
    </source>
</evidence>
<dbReference type="InterPro" id="IPR001279">
    <property type="entry name" value="Metallo-B-lactamas"/>
</dbReference>
<sequence>MRFAATTTLAIHQIELPTPLPMGPVNAYLVLSGDSKVLVDAGIRTPDAKSQLFAALRAFDIAPSDLSGLVLTHGHVDHIGWTSAFRAEGVPVFAHPGVADWLHPGGAWDDYRSAFFRALYHQMGMPEEAQALADRQYFLMSQLTDRSVVDVPLQAGSAFSLLPGFEVLYVPGHAQAAIALWNPETGDCIIGDQLLPRISSNAVIEPQPGAPSGDAARRTPSLIQYRDNLTALRALPIQTVYPGHGAPFTDAKALIDQRLAEQVERRNEMIDLLKQLQDPPATAYDLAAAYFPHRLDQPPLILSETLGYLDWLAADGLVQSTPDDHGVYRWTVR</sequence>
<evidence type="ECO:0000313" key="3">
    <source>
        <dbReference type="Proteomes" id="UP001232973"/>
    </source>
</evidence>
<dbReference type="RefSeq" id="WP_274455812.1">
    <property type="nucleotide sequence ID" value="NZ_CP067097.1"/>
</dbReference>
<dbReference type="SUPFAM" id="SSF56281">
    <property type="entry name" value="Metallo-hydrolase/oxidoreductase"/>
    <property type="match status" value="1"/>
</dbReference>
<evidence type="ECO:0000259" key="1">
    <source>
        <dbReference type="SMART" id="SM00849"/>
    </source>
</evidence>
<comment type="caution">
    <text evidence="2">The sequence shown here is derived from an EMBL/GenBank/DDBJ whole genome shotgun (WGS) entry which is preliminary data.</text>
</comment>
<keyword evidence="3" id="KW-1185">Reference proteome</keyword>
<reference evidence="2 3" key="1">
    <citation type="submission" date="2023-07" db="EMBL/GenBank/DDBJ databases">
        <title>Genomic Encyclopedia of Type Strains, Phase IV (KMG-IV): sequencing the most valuable type-strain genomes for metagenomic binning, comparative biology and taxonomic classification.</title>
        <authorList>
            <person name="Goeker M."/>
        </authorList>
    </citation>
    <scope>NUCLEOTIDE SEQUENCE [LARGE SCALE GENOMIC DNA]</scope>
    <source>
        <strain evidence="2 3">DSM 4006</strain>
    </source>
</reference>
<dbReference type="Gene3D" id="3.60.15.10">
    <property type="entry name" value="Ribonuclease Z/Hydroxyacylglutathione hydrolase-like"/>
    <property type="match status" value="1"/>
</dbReference>
<dbReference type="InterPro" id="IPR050855">
    <property type="entry name" value="NDM-1-like"/>
</dbReference>
<organism evidence="2 3">
    <name type="scientific">Alicyclobacillus cycloheptanicus</name>
    <dbReference type="NCBI Taxonomy" id="1457"/>
    <lineage>
        <taxon>Bacteria</taxon>
        <taxon>Bacillati</taxon>
        <taxon>Bacillota</taxon>
        <taxon>Bacilli</taxon>
        <taxon>Bacillales</taxon>
        <taxon>Alicyclobacillaceae</taxon>
        <taxon>Alicyclobacillus</taxon>
    </lineage>
</organism>
<dbReference type="Pfam" id="PF00753">
    <property type="entry name" value="Lactamase_B"/>
    <property type="match status" value="1"/>
</dbReference>
<proteinExistence type="predicted"/>
<dbReference type="Proteomes" id="UP001232973">
    <property type="component" value="Unassembled WGS sequence"/>
</dbReference>
<dbReference type="PANTHER" id="PTHR42951">
    <property type="entry name" value="METALLO-BETA-LACTAMASE DOMAIN-CONTAINING"/>
    <property type="match status" value="1"/>
</dbReference>
<dbReference type="EMBL" id="JAUSTP010000001">
    <property type="protein sequence ID" value="MDQ0188407.1"/>
    <property type="molecule type" value="Genomic_DNA"/>
</dbReference>
<accession>A0ABT9XDN7</accession>
<dbReference type="PANTHER" id="PTHR42951:SF21">
    <property type="entry name" value="METALLO-HYDROLASE YQJP-RELATED"/>
    <property type="match status" value="1"/>
</dbReference>
<feature type="domain" description="Metallo-beta-lactamase" evidence="1">
    <location>
        <begin position="24"/>
        <end position="244"/>
    </location>
</feature>
<dbReference type="InterPro" id="IPR036866">
    <property type="entry name" value="RibonucZ/Hydroxyglut_hydro"/>
</dbReference>
<protein>
    <submittedName>
        <fullName evidence="2">Glyoxylase-like metal-dependent hydrolase (Beta-lactamase superfamily II)</fullName>
    </submittedName>
</protein>
<name>A0ABT9XDN7_9BACL</name>
<gene>
    <name evidence="2" type="ORF">J2S03_000211</name>
</gene>
<dbReference type="SMART" id="SM00849">
    <property type="entry name" value="Lactamase_B"/>
    <property type="match status" value="1"/>
</dbReference>